<proteinExistence type="predicted"/>
<evidence type="ECO:0000259" key="1">
    <source>
        <dbReference type="Pfam" id="PF14694"/>
    </source>
</evidence>
<sequence>MHDFIRLGAPFNKDVHVCVCLLNLHASALKVPAGHLPFDTLNAHISYIGGDENHELGNTSAHNEPESFISLRPQTCSRREITLLQLTLIRKLCTKVQSWDTGVTSRQQYLEILQTLLRQEKADSQLIVLLGSSDKLLSHLAAKCLSCLVLFLLKEENEVNSSWLLFCLKTMSEYPKSSAVSACIWSLTTVIKDLLDDPCLRSSESLKKLLPSLDAVFEGFYRSILSPYSSSKDQSASLNPEREAHLSVFLDLLEILVASRLALKSHFACQRVFFLYTSHALILLSSSVHYYIVKKLVLLLKKVMLWTAGDDFAHVPVAASPFVQDQYLKADRLLLCDDILQVVNVGQLQHIPVSDKASYFGGTDICPEDARQTGPDLVQLGALSLIFIKALETKVKMESSDKRLMQGEFESFMSQLLEFLKSHLHSQHVHSCEWVSLVFIEQDDDMLEAAKSLLNLYVKSDRIWPRSINTPDNGILYEEFIVEDNLFDKTIVGDVTKNVTTLSFDPIDDGPSVICFDFVYDTVNGHLYTTYFFTHKGDSRLSYLPLDSEL</sequence>
<protein>
    <recommendedName>
        <fullName evidence="1">Protein Lines N-terminal domain-containing protein</fullName>
    </recommendedName>
</protein>
<organism evidence="2 3">
    <name type="scientific">Pleurodeles waltl</name>
    <name type="common">Iberian ribbed newt</name>
    <dbReference type="NCBI Taxonomy" id="8319"/>
    <lineage>
        <taxon>Eukaryota</taxon>
        <taxon>Metazoa</taxon>
        <taxon>Chordata</taxon>
        <taxon>Craniata</taxon>
        <taxon>Vertebrata</taxon>
        <taxon>Euteleostomi</taxon>
        <taxon>Amphibia</taxon>
        <taxon>Batrachia</taxon>
        <taxon>Caudata</taxon>
        <taxon>Salamandroidea</taxon>
        <taxon>Salamandridae</taxon>
        <taxon>Pleurodelinae</taxon>
        <taxon>Pleurodeles</taxon>
    </lineage>
</organism>
<evidence type="ECO:0000313" key="2">
    <source>
        <dbReference type="EMBL" id="KAJ1179519.1"/>
    </source>
</evidence>
<accession>A0AAV7TTL6</accession>
<keyword evidence="3" id="KW-1185">Reference proteome</keyword>
<gene>
    <name evidence="2" type="ORF">NDU88_004753</name>
</gene>
<dbReference type="InterPro" id="IPR024875">
    <property type="entry name" value="Protein_Lines"/>
</dbReference>
<dbReference type="PANTHER" id="PTHR16057">
    <property type="entry name" value="WINS1, 2 PROTEIN"/>
    <property type="match status" value="1"/>
</dbReference>
<reference evidence="2" key="1">
    <citation type="journal article" date="2022" name="bioRxiv">
        <title>Sequencing and chromosome-scale assembly of the giantPleurodeles waltlgenome.</title>
        <authorList>
            <person name="Brown T."/>
            <person name="Elewa A."/>
            <person name="Iarovenko S."/>
            <person name="Subramanian E."/>
            <person name="Araus A.J."/>
            <person name="Petzold A."/>
            <person name="Susuki M."/>
            <person name="Suzuki K.-i.T."/>
            <person name="Hayashi T."/>
            <person name="Toyoda A."/>
            <person name="Oliveira C."/>
            <person name="Osipova E."/>
            <person name="Leigh N.D."/>
            <person name="Simon A."/>
            <person name="Yun M.H."/>
        </authorList>
    </citation>
    <scope>NUCLEOTIDE SEQUENCE</scope>
    <source>
        <strain evidence="2">20211129_DDA</strain>
        <tissue evidence="2">Liver</tissue>
    </source>
</reference>
<dbReference type="Pfam" id="PF14694">
    <property type="entry name" value="LINES_N"/>
    <property type="match status" value="1"/>
</dbReference>
<feature type="domain" description="Protein Lines N-terminal" evidence="1">
    <location>
        <begin position="187"/>
        <end position="466"/>
    </location>
</feature>
<dbReference type="Proteomes" id="UP001066276">
    <property type="component" value="Chromosome 3_2"/>
</dbReference>
<name>A0AAV7TTL6_PLEWA</name>
<dbReference type="AlphaFoldDB" id="A0AAV7TTL6"/>
<dbReference type="PANTHER" id="PTHR16057:SF1">
    <property type="entry name" value="PROTEIN LINES HOMOLOG 1"/>
    <property type="match status" value="1"/>
</dbReference>
<comment type="caution">
    <text evidence="2">The sequence shown here is derived from an EMBL/GenBank/DDBJ whole genome shotgun (WGS) entry which is preliminary data.</text>
</comment>
<evidence type="ECO:0000313" key="3">
    <source>
        <dbReference type="Proteomes" id="UP001066276"/>
    </source>
</evidence>
<dbReference type="EMBL" id="JANPWB010000006">
    <property type="protein sequence ID" value="KAJ1179519.1"/>
    <property type="molecule type" value="Genomic_DNA"/>
</dbReference>
<dbReference type="InterPro" id="IPR032794">
    <property type="entry name" value="LINES_N"/>
</dbReference>